<keyword evidence="4" id="KW-1133">Transmembrane helix</keyword>
<evidence type="ECO:0000313" key="7">
    <source>
        <dbReference type="Proteomes" id="UP000635071"/>
    </source>
</evidence>
<keyword evidence="7" id="KW-1185">Reference proteome</keyword>
<dbReference type="GO" id="GO:0016020">
    <property type="term" value="C:membrane"/>
    <property type="evidence" value="ECO:0007669"/>
    <property type="project" value="InterPro"/>
</dbReference>
<dbReference type="AlphaFoldDB" id="A0A917A1B1"/>
<evidence type="ECO:0000256" key="3">
    <source>
        <dbReference type="ARBA" id="ARBA00022692"/>
    </source>
</evidence>
<dbReference type="Proteomes" id="UP000635071">
    <property type="component" value="Unassembled WGS sequence"/>
</dbReference>
<comment type="caution">
    <text evidence="6">The sequence shown here is derived from an EMBL/GenBank/DDBJ whole genome shotgun (WGS) entry which is preliminary data.</text>
</comment>
<reference evidence="6" key="2">
    <citation type="submission" date="2020-09" db="EMBL/GenBank/DDBJ databases">
        <authorList>
            <person name="Sun Q."/>
            <person name="Zhou Y."/>
        </authorList>
    </citation>
    <scope>NUCLEOTIDE SEQUENCE</scope>
    <source>
        <strain evidence="6">CGMCC 1.15519</strain>
    </source>
</reference>
<name>A0A917A1B1_9SPHN</name>
<accession>A0A917A1B1</accession>
<evidence type="ECO:0000256" key="2">
    <source>
        <dbReference type="ARBA" id="ARBA00022475"/>
    </source>
</evidence>
<evidence type="ECO:0000256" key="4">
    <source>
        <dbReference type="ARBA" id="ARBA00022989"/>
    </source>
</evidence>
<dbReference type="GO" id="GO:0044781">
    <property type="term" value="P:bacterial-type flagellum organization"/>
    <property type="evidence" value="ECO:0007669"/>
    <property type="project" value="InterPro"/>
</dbReference>
<dbReference type="EMBL" id="BMJM01000014">
    <property type="protein sequence ID" value="GGE20815.1"/>
    <property type="molecule type" value="Genomic_DNA"/>
</dbReference>
<reference evidence="6" key="1">
    <citation type="journal article" date="2014" name="Int. J. Syst. Evol. Microbiol.">
        <title>Complete genome sequence of Corynebacterium casei LMG S-19264T (=DSM 44701T), isolated from a smear-ripened cheese.</title>
        <authorList>
            <consortium name="US DOE Joint Genome Institute (JGI-PGF)"/>
            <person name="Walter F."/>
            <person name="Albersmeier A."/>
            <person name="Kalinowski J."/>
            <person name="Ruckert C."/>
        </authorList>
    </citation>
    <scope>NUCLEOTIDE SEQUENCE</scope>
    <source>
        <strain evidence="6">CGMCC 1.15519</strain>
    </source>
</reference>
<proteinExistence type="predicted"/>
<dbReference type="Pfam" id="PF04347">
    <property type="entry name" value="FliO"/>
    <property type="match status" value="1"/>
</dbReference>
<sequence>MGNWVEKLRAKLPRGLGDAPRFAKVVQALPLGPGSRLLVVEFGGRRLLIGQARTGLVRLGEAQGADLGGE</sequence>
<gene>
    <name evidence="6" type="ORF">GCM10011529_29290</name>
</gene>
<comment type="subcellular location">
    <subcellularLocation>
        <location evidence="1">Cell membrane</location>
    </subcellularLocation>
</comment>
<evidence type="ECO:0008006" key="8">
    <source>
        <dbReference type="Google" id="ProtNLM"/>
    </source>
</evidence>
<evidence type="ECO:0000313" key="6">
    <source>
        <dbReference type="EMBL" id="GGE20815.1"/>
    </source>
</evidence>
<protein>
    <recommendedName>
        <fullName evidence="8">Flagellar biosynthetic protein FliO</fullName>
    </recommendedName>
</protein>
<keyword evidence="5" id="KW-0472">Membrane</keyword>
<evidence type="ECO:0000256" key="5">
    <source>
        <dbReference type="ARBA" id="ARBA00023136"/>
    </source>
</evidence>
<keyword evidence="2" id="KW-1003">Cell membrane</keyword>
<keyword evidence="3" id="KW-0812">Transmembrane</keyword>
<organism evidence="6 7">
    <name type="scientific">Sandarakinorhabdus glacialis</name>
    <dbReference type="NCBI Taxonomy" id="1614636"/>
    <lineage>
        <taxon>Bacteria</taxon>
        <taxon>Pseudomonadati</taxon>
        <taxon>Pseudomonadota</taxon>
        <taxon>Alphaproteobacteria</taxon>
        <taxon>Sphingomonadales</taxon>
        <taxon>Sphingosinicellaceae</taxon>
        <taxon>Sandarakinorhabdus</taxon>
    </lineage>
</organism>
<dbReference type="InterPro" id="IPR022781">
    <property type="entry name" value="Flagellar_biosynth_FliO"/>
</dbReference>
<evidence type="ECO:0000256" key="1">
    <source>
        <dbReference type="ARBA" id="ARBA00004236"/>
    </source>
</evidence>
<dbReference type="RefSeq" id="WP_188764034.1">
    <property type="nucleotide sequence ID" value="NZ_BMJM01000014.1"/>
</dbReference>